<feature type="binding site" evidence="8">
    <location>
        <position position="121"/>
    </location>
    <ligand>
        <name>oxalate</name>
        <dbReference type="ChEBI" id="CHEBI:30623"/>
    </ligand>
</feature>
<dbReference type="AlphaFoldDB" id="A0A0K9P027"/>
<dbReference type="GO" id="GO:0048046">
    <property type="term" value="C:apoplast"/>
    <property type="evidence" value="ECO:0007669"/>
    <property type="project" value="UniProtKB-SubCell"/>
</dbReference>
<dbReference type="InterPro" id="IPR011051">
    <property type="entry name" value="RmlC_Cupin_sf"/>
</dbReference>
<organism evidence="13 14">
    <name type="scientific">Zostera marina</name>
    <name type="common">Eelgrass</name>
    <dbReference type="NCBI Taxonomy" id="29655"/>
    <lineage>
        <taxon>Eukaryota</taxon>
        <taxon>Viridiplantae</taxon>
        <taxon>Streptophyta</taxon>
        <taxon>Embryophyta</taxon>
        <taxon>Tracheophyta</taxon>
        <taxon>Spermatophyta</taxon>
        <taxon>Magnoliopsida</taxon>
        <taxon>Liliopsida</taxon>
        <taxon>Zosteraceae</taxon>
        <taxon>Zostera</taxon>
    </lineage>
</organism>
<dbReference type="Proteomes" id="UP000036987">
    <property type="component" value="Unassembled WGS sequence"/>
</dbReference>
<keyword evidence="3 11" id="KW-0052">Apoplast</keyword>
<comment type="caution">
    <text evidence="13">The sequence shown here is derived from an EMBL/GenBank/DDBJ whole genome shotgun (WGS) entry which is preliminary data.</text>
</comment>
<reference evidence="14" key="1">
    <citation type="journal article" date="2016" name="Nature">
        <title>The genome of the seagrass Zostera marina reveals angiosperm adaptation to the sea.</title>
        <authorList>
            <person name="Olsen J.L."/>
            <person name="Rouze P."/>
            <person name="Verhelst B."/>
            <person name="Lin Y.-C."/>
            <person name="Bayer T."/>
            <person name="Collen J."/>
            <person name="Dattolo E."/>
            <person name="De Paoli E."/>
            <person name="Dittami S."/>
            <person name="Maumus F."/>
            <person name="Michel G."/>
            <person name="Kersting A."/>
            <person name="Lauritano C."/>
            <person name="Lohaus R."/>
            <person name="Toepel M."/>
            <person name="Tonon T."/>
            <person name="Vanneste K."/>
            <person name="Amirebrahimi M."/>
            <person name="Brakel J."/>
            <person name="Bostroem C."/>
            <person name="Chovatia M."/>
            <person name="Grimwood J."/>
            <person name="Jenkins J.W."/>
            <person name="Jueterbock A."/>
            <person name="Mraz A."/>
            <person name="Stam W.T."/>
            <person name="Tice H."/>
            <person name="Bornberg-Bauer E."/>
            <person name="Green P.J."/>
            <person name="Pearson G.A."/>
            <person name="Procaccini G."/>
            <person name="Duarte C.M."/>
            <person name="Schmutz J."/>
            <person name="Reusch T.B.H."/>
            <person name="Van de Peer Y."/>
        </authorList>
    </citation>
    <scope>NUCLEOTIDE SEQUENCE [LARGE SCALE GENOMIC DNA]</scope>
    <source>
        <strain evidence="14">cv. Finnish</strain>
    </source>
</reference>
<evidence type="ECO:0000256" key="3">
    <source>
        <dbReference type="ARBA" id="ARBA00022523"/>
    </source>
</evidence>
<name>A0A0K9P027_ZOSMR</name>
<keyword evidence="5 8" id="KW-0479">Metal-binding</keyword>
<evidence type="ECO:0000259" key="12">
    <source>
        <dbReference type="SMART" id="SM00835"/>
    </source>
</evidence>
<evidence type="ECO:0000256" key="5">
    <source>
        <dbReference type="ARBA" id="ARBA00022723"/>
    </source>
</evidence>
<keyword evidence="11" id="KW-0732">Signal</keyword>
<gene>
    <name evidence="13" type="ORF">ZOSMA_512G00020</name>
</gene>
<comment type="subcellular location">
    <subcellularLocation>
        <location evidence="1 11">Secreted</location>
        <location evidence="1 11">Extracellular space</location>
        <location evidence="1 11">Apoplast</location>
    </subcellularLocation>
</comment>
<feature type="chain" id="PRO_5019617455" description="Germin-like protein" evidence="11">
    <location>
        <begin position="27"/>
        <end position="226"/>
    </location>
</feature>
<evidence type="ECO:0000313" key="14">
    <source>
        <dbReference type="Proteomes" id="UP000036987"/>
    </source>
</evidence>
<dbReference type="OrthoDB" id="1921208at2759"/>
<sequence>MATSSASQTIVIALVMASLTLQGLRAYDPSPLQDFCIADSKSSARQNGFPCKDPTKVTVDDFVFVDNILRRRAPTTPIGSNVTGVTVENFPALNTQGISLERIDYDSFGVNPPHFHPRGSEVLTVLEGRIYSGFVTTPPENRLFAKILTKGDTMIYPYAQIHFQINLDKTRAVAFSALSSQLPGVIRVADTLFGSAPPILSHLLSRSFRLRTDVVEQIQESFVHSP</sequence>
<evidence type="ECO:0000256" key="1">
    <source>
        <dbReference type="ARBA" id="ARBA00004271"/>
    </source>
</evidence>
<feature type="binding site" evidence="9">
    <location>
        <position position="121"/>
    </location>
    <ligand>
        <name>Mn(2+)</name>
        <dbReference type="ChEBI" id="CHEBI:29035"/>
    </ligand>
</feature>
<dbReference type="CDD" id="cd02241">
    <property type="entry name" value="cupin_OxOx"/>
    <property type="match status" value="1"/>
</dbReference>
<dbReference type="OMA" id="HYQRNVA"/>
<dbReference type="SUPFAM" id="SSF51182">
    <property type="entry name" value="RmlC-like cupins"/>
    <property type="match status" value="1"/>
</dbReference>
<feature type="domain" description="Cupin type-1" evidence="12">
    <location>
        <begin position="66"/>
        <end position="216"/>
    </location>
</feature>
<evidence type="ECO:0000256" key="4">
    <source>
        <dbReference type="ARBA" id="ARBA00022525"/>
    </source>
</evidence>
<feature type="binding site" evidence="8">
    <location>
        <position position="111"/>
    </location>
    <ligand>
        <name>oxalate</name>
        <dbReference type="ChEBI" id="CHEBI:30623"/>
    </ligand>
</feature>
<dbReference type="PRINTS" id="PR00325">
    <property type="entry name" value="GERMIN"/>
</dbReference>
<protein>
    <recommendedName>
        <fullName evidence="11">Germin-like protein</fullName>
    </recommendedName>
</protein>
<dbReference type="GO" id="GO:0030145">
    <property type="term" value="F:manganese ion binding"/>
    <property type="evidence" value="ECO:0007669"/>
    <property type="project" value="UniProtKB-UniRule"/>
</dbReference>
<evidence type="ECO:0000313" key="13">
    <source>
        <dbReference type="EMBL" id="KMZ61582.1"/>
    </source>
</evidence>
<dbReference type="InterPro" id="IPR019780">
    <property type="entry name" value="Germin_Mn-BS"/>
</dbReference>
<accession>A0A0K9P027</accession>
<keyword evidence="4 11" id="KW-0964">Secreted</keyword>
<feature type="signal peptide" evidence="11">
    <location>
        <begin position="1"/>
        <end position="26"/>
    </location>
</feature>
<evidence type="ECO:0000256" key="9">
    <source>
        <dbReference type="PIRSR" id="PIRSR601929-2"/>
    </source>
</evidence>
<comment type="similarity">
    <text evidence="2 11">Belongs to the germin family.</text>
</comment>
<dbReference type="PROSITE" id="PS00725">
    <property type="entry name" value="GERMIN"/>
    <property type="match status" value="1"/>
</dbReference>
<evidence type="ECO:0000256" key="7">
    <source>
        <dbReference type="ARBA" id="ARBA00023211"/>
    </source>
</evidence>
<feature type="binding site" evidence="9">
    <location>
        <position position="116"/>
    </location>
    <ligand>
        <name>Mn(2+)</name>
        <dbReference type="ChEBI" id="CHEBI:29035"/>
    </ligand>
</feature>
<feature type="disulfide bond" evidence="10">
    <location>
        <begin position="36"/>
        <end position="51"/>
    </location>
</feature>
<dbReference type="STRING" id="29655.A0A0K9P027"/>
<dbReference type="InterPro" id="IPR001929">
    <property type="entry name" value="Germin"/>
</dbReference>
<evidence type="ECO:0000256" key="8">
    <source>
        <dbReference type="PIRSR" id="PIRSR601929-1"/>
    </source>
</evidence>
<evidence type="ECO:0000256" key="11">
    <source>
        <dbReference type="RuleBase" id="RU366015"/>
    </source>
</evidence>
<dbReference type="SMART" id="SM00835">
    <property type="entry name" value="Cupin_1"/>
    <property type="match status" value="1"/>
</dbReference>
<feature type="binding site" evidence="9">
    <location>
        <position position="114"/>
    </location>
    <ligand>
        <name>Mn(2+)</name>
        <dbReference type="ChEBI" id="CHEBI:29035"/>
    </ligand>
</feature>
<dbReference type="FunFam" id="2.60.120.10:FF:000005">
    <property type="entry name" value="Germin-like protein subfamily 1 member 8"/>
    <property type="match status" value="1"/>
</dbReference>
<keyword evidence="14" id="KW-1185">Reference proteome</keyword>
<evidence type="ECO:0000256" key="6">
    <source>
        <dbReference type="ARBA" id="ARBA00023157"/>
    </source>
</evidence>
<dbReference type="InterPro" id="IPR006045">
    <property type="entry name" value="Cupin_1"/>
</dbReference>
<keyword evidence="6 10" id="KW-1015">Disulfide bond</keyword>
<dbReference type="PANTHER" id="PTHR31238">
    <property type="entry name" value="GERMIN-LIKE PROTEIN SUBFAMILY 3 MEMBER 3"/>
    <property type="match status" value="1"/>
</dbReference>
<dbReference type="EMBL" id="LFYR01001458">
    <property type="protein sequence ID" value="KMZ61582.1"/>
    <property type="molecule type" value="Genomic_DNA"/>
</dbReference>
<feature type="binding site" evidence="8">
    <location>
        <position position="116"/>
    </location>
    <ligand>
        <name>oxalate</name>
        <dbReference type="ChEBI" id="CHEBI:30623"/>
    </ligand>
</feature>
<feature type="binding site" evidence="9">
    <location>
        <position position="162"/>
    </location>
    <ligand>
        <name>Mn(2+)</name>
        <dbReference type="ChEBI" id="CHEBI:29035"/>
    </ligand>
</feature>
<evidence type="ECO:0000256" key="10">
    <source>
        <dbReference type="PIRSR" id="PIRSR601929-3"/>
    </source>
</evidence>
<dbReference type="Pfam" id="PF00190">
    <property type="entry name" value="Cupin_1"/>
    <property type="match status" value="1"/>
</dbReference>
<dbReference type="InterPro" id="IPR014710">
    <property type="entry name" value="RmlC-like_jellyroll"/>
</dbReference>
<dbReference type="Gene3D" id="2.60.120.10">
    <property type="entry name" value="Jelly Rolls"/>
    <property type="match status" value="1"/>
</dbReference>
<evidence type="ECO:0000256" key="2">
    <source>
        <dbReference type="ARBA" id="ARBA00007456"/>
    </source>
</evidence>
<proteinExistence type="inferred from homology"/>
<keyword evidence="7 8" id="KW-0464">Manganese</keyword>